<organism evidence="8 9">
    <name type="scientific">Paramylibacter kogurei</name>
    <dbReference type="NCBI Taxonomy" id="1889778"/>
    <lineage>
        <taxon>Bacteria</taxon>
        <taxon>Pseudomonadati</taxon>
        <taxon>Pseudomonadota</taxon>
        <taxon>Alphaproteobacteria</taxon>
        <taxon>Rhodobacterales</taxon>
        <taxon>Paracoccaceae</taxon>
        <taxon>Paramylibacter</taxon>
    </lineage>
</organism>
<comment type="similarity">
    <text evidence="2 6">Belongs to the dTDP-4-dehydrorhamnose reductase family.</text>
</comment>
<comment type="cofactor">
    <cofactor evidence="6">
        <name>Mg(2+)</name>
        <dbReference type="ChEBI" id="CHEBI:18420"/>
    </cofactor>
    <text evidence="6">Binds 1 Mg(2+) ion per monomer.</text>
</comment>
<feature type="domain" description="RmlD-like substrate binding" evidence="7">
    <location>
        <begin position="1"/>
        <end position="279"/>
    </location>
</feature>
<evidence type="ECO:0000256" key="1">
    <source>
        <dbReference type="ARBA" id="ARBA00004781"/>
    </source>
</evidence>
<dbReference type="InterPro" id="IPR005913">
    <property type="entry name" value="dTDP_dehydrorham_reduct"/>
</dbReference>
<dbReference type="Proteomes" id="UP000231516">
    <property type="component" value="Unassembled WGS sequence"/>
</dbReference>
<dbReference type="InterPro" id="IPR029903">
    <property type="entry name" value="RmlD-like-bd"/>
</dbReference>
<dbReference type="SUPFAM" id="SSF51735">
    <property type="entry name" value="NAD(P)-binding Rossmann-fold domains"/>
    <property type="match status" value="1"/>
</dbReference>
<evidence type="ECO:0000256" key="5">
    <source>
        <dbReference type="ARBA" id="ARBA00048200"/>
    </source>
</evidence>
<evidence type="ECO:0000256" key="6">
    <source>
        <dbReference type="RuleBase" id="RU364082"/>
    </source>
</evidence>
<protein>
    <recommendedName>
        <fullName evidence="4 6">dTDP-4-dehydrorhamnose reductase</fullName>
        <ecNumber evidence="3 6">1.1.1.133</ecNumber>
    </recommendedName>
</protein>
<name>A0A2G5KB85_9RHOB</name>
<reference evidence="8 9" key="1">
    <citation type="submission" date="2016-08" db="EMBL/GenBank/DDBJ databases">
        <title>Draft genome of Amylibacter sp. strain 4G11.</title>
        <authorList>
            <person name="Wong S.-K."/>
            <person name="Hamasaki K."/>
            <person name="Yoshizawa S."/>
        </authorList>
    </citation>
    <scope>NUCLEOTIDE SEQUENCE [LARGE SCALE GENOMIC DNA]</scope>
    <source>
        <strain evidence="8 9">4G11</strain>
    </source>
</reference>
<dbReference type="OrthoDB" id="9803892at2"/>
<dbReference type="AlphaFoldDB" id="A0A2G5KB85"/>
<dbReference type="EC" id="1.1.1.133" evidence="3 6"/>
<keyword evidence="6" id="KW-0521">NADP</keyword>
<dbReference type="EMBL" id="MDGM01000002">
    <property type="protein sequence ID" value="PIB26776.1"/>
    <property type="molecule type" value="Genomic_DNA"/>
</dbReference>
<dbReference type="PANTHER" id="PTHR10491:SF4">
    <property type="entry name" value="METHIONINE ADENOSYLTRANSFERASE 2 SUBUNIT BETA"/>
    <property type="match status" value="1"/>
</dbReference>
<evidence type="ECO:0000256" key="2">
    <source>
        <dbReference type="ARBA" id="ARBA00010944"/>
    </source>
</evidence>
<dbReference type="GO" id="GO:0008831">
    <property type="term" value="F:dTDP-4-dehydrorhamnose reductase activity"/>
    <property type="evidence" value="ECO:0007669"/>
    <property type="project" value="UniProtKB-EC"/>
</dbReference>
<evidence type="ECO:0000256" key="4">
    <source>
        <dbReference type="ARBA" id="ARBA00017099"/>
    </source>
</evidence>
<dbReference type="Gene3D" id="3.40.50.720">
    <property type="entry name" value="NAD(P)-binding Rossmann-like Domain"/>
    <property type="match status" value="1"/>
</dbReference>
<comment type="caution">
    <text evidence="8">The sequence shown here is derived from an EMBL/GenBank/DDBJ whole genome shotgun (WGS) entry which is preliminary data.</text>
</comment>
<comment type="catalytic activity">
    <reaction evidence="5 6">
        <text>dTDP-beta-L-rhamnose + NADP(+) = dTDP-4-dehydro-beta-L-rhamnose + NADPH + H(+)</text>
        <dbReference type="Rhea" id="RHEA:21796"/>
        <dbReference type="ChEBI" id="CHEBI:15378"/>
        <dbReference type="ChEBI" id="CHEBI:57510"/>
        <dbReference type="ChEBI" id="CHEBI:57783"/>
        <dbReference type="ChEBI" id="CHEBI:58349"/>
        <dbReference type="ChEBI" id="CHEBI:62830"/>
        <dbReference type="EC" id="1.1.1.133"/>
    </reaction>
</comment>
<gene>
    <name evidence="8" type="ORF">BFP76_10920</name>
</gene>
<keyword evidence="9" id="KW-1185">Reference proteome</keyword>
<accession>A0A2G5KB85</accession>
<dbReference type="Pfam" id="PF04321">
    <property type="entry name" value="RmlD_sub_bind"/>
    <property type="match status" value="1"/>
</dbReference>
<proteinExistence type="inferred from homology"/>
<sequence length="284" mass="30796">MRVLVFGKSGQVATELDKYDETTCLDRAAADLASPAACAEVVANCEADVIINAAAYTAVDDAESDEITATMVNATSVRMMAEAAAHRDIPFIHISTDYVFDGSGTDPWTTEDFPAPLGAYGRTKYKGEQGIVDAGGRYGILRTSWVFSAHGNNFVKTMLRLGGERDALSIVDDQIGGPTAAHDIASALMVMAQAYYEGMGPNGVYHFSGEPDASWADFATEIFDQSDLNVNITRIPSEKFPTPAPRPLNSRMDCETTRQTFGIYRPNWRDSLKIVLDELNADKG</sequence>
<dbReference type="Gene3D" id="3.90.25.10">
    <property type="entry name" value="UDP-galactose 4-epimerase, domain 1"/>
    <property type="match status" value="1"/>
</dbReference>
<keyword evidence="6" id="KW-0560">Oxidoreductase</keyword>
<comment type="pathway">
    <text evidence="1 6">Carbohydrate biosynthesis; dTDP-L-rhamnose biosynthesis.</text>
</comment>
<evidence type="ECO:0000313" key="9">
    <source>
        <dbReference type="Proteomes" id="UP000231516"/>
    </source>
</evidence>
<dbReference type="UniPathway" id="UPA00124"/>
<comment type="function">
    <text evidence="6">Catalyzes the reduction of dTDP-6-deoxy-L-lyxo-4-hexulose to yield dTDP-L-rhamnose.</text>
</comment>
<evidence type="ECO:0000259" key="7">
    <source>
        <dbReference type="Pfam" id="PF04321"/>
    </source>
</evidence>
<dbReference type="CDD" id="cd05254">
    <property type="entry name" value="dTDP_HR_like_SDR_e"/>
    <property type="match status" value="1"/>
</dbReference>
<evidence type="ECO:0000256" key="3">
    <source>
        <dbReference type="ARBA" id="ARBA00012929"/>
    </source>
</evidence>
<dbReference type="InterPro" id="IPR036291">
    <property type="entry name" value="NAD(P)-bd_dom_sf"/>
</dbReference>
<dbReference type="GO" id="GO:0019305">
    <property type="term" value="P:dTDP-rhamnose biosynthetic process"/>
    <property type="evidence" value="ECO:0007669"/>
    <property type="project" value="UniProtKB-UniPathway"/>
</dbReference>
<dbReference type="PANTHER" id="PTHR10491">
    <property type="entry name" value="DTDP-4-DEHYDRORHAMNOSE REDUCTASE"/>
    <property type="match status" value="1"/>
</dbReference>
<evidence type="ECO:0000313" key="8">
    <source>
        <dbReference type="EMBL" id="PIB26776.1"/>
    </source>
</evidence>
<dbReference type="NCBIfam" id="TIGR01214">
    <property type="entry name" value="rmlD"/>
    <property type="match status" value="1"/>
</dbReference>